<dbReference type="InterPro" id="IPR004868">
    <property type="entry name" value="DNA-dir_DNA_pol_B_mt/vir"/>
</dbReference>
<evidence type="ECO:0000259" key="9">
    <source>
        <dbReference type="Pfam" id="PF03175"/>
    </source>
</evidence>
<keyword evidence="5" id="KW-0235">DNA replication</keyword>
<comment type="similarity">
    <text evidence="1">Belongs to the DNA polymerase type-B family.</text>
</comment>
<keyword evidence="7" id="KW-0238">DNA-binding</keyword>
<proteinExistence type="inferred from homology"/>
<dbReference type="GO" id="GO:0003887">
    <property type="term" value="F:DNA-directed DNA polymerase activity"/>
    <property type="evidence" value="ECO:0007669"/>
    <property type="project" value="UniProtKB-KW"/>
</dbReference>
<evidence type="ECO:0000256" key="8">
    <source>
        <dbReference type="ARBA" id="ARBA00049244"/>
    </source>
</evidence>
<evidence type="ECO:0000313" key="10">
    <source>
        <dbReference type="EMBL" id="CAA2953965.1"/>
    </source>
</evidence>
<evidence type="ECO:0000256" key="5">
    <source>
        <dbReference type="ARBA" id="ARBA00022705"/>
    </source>
</evidence>
<dbReference type="SUPFAM" id="SSF56672">
    <property type="entry name" value="DNA/RNA polymerases"/>
    <property type="match status" value="1"/>
</dbReference>
<dbReference type="GO" id="GO:0003677">
    <property type="term" value="F:DNA binding"/>
    <property type="evidence" value="ECO:0007669"/>
    <property type="project" value="UniProtKB-KW"/>
</dbReference>
<dbReference type="OrthoDB" id="913959at2759"/>
<evidence type="ECO:0000256" key="4">
    <source>
        <dbReference type="ARBA" id="ARBA00022695"/>
    </source>
</evidence>
<dbReference type="GO" id="GO:0000166">
    <property type="term" value="F:nucleotide binding"/>
    <property type="evidence" value="ECO:0007669"/>
    <property type="project" value="InterPro"/>
</dbReference>
<evidence type="ECO:0000256" key="2">
    <source>
        <dbReference type="ARBA" id="ARBA00012417"/>
    </source>
</evidence>
<dbReference type="Gene3D" id="3.90.1600.10">
    <property type="entry name" value="Palm domain of DNA polymerase"/>
    <property type="match status" value="2"/>
</dbReference>
<evidence type="ECO:0000256" key="7">
    <source>
        <dbReference type="ARBA" id="ARBA00023125"/>
    </source>
</evidence>
<dbReference type="Proteomes" id="UP000594638">
    <property type="component" value="Unassembled WGS sequence"/>
</dbReference>
<dbReference type="InterPro" id="IPR043502">
    <property type="entry name" value="DNA/RNA_pol_sf"/>
</dbReference>
<organism evidence="10 11">
    <name type="scientific">Olea europaea subsp. europaea</name>
    <dbReference type="NCBI Taxonomy" id="158383"/>
    <lineage>
        <taxon>Eukaryota</taxon>
        <taxon>Viridiplantae</taxon>
        <taxon>Streptophyta</taxon>
        <taxon>Embryophyta</taxon>
        <taxon>Tracheophyta</taxon>
        <taxon>Spermatophyta</taxon>
        <taxon>Magnoliopsida</taxon>
        <taxon>eudicotyledons</taxon>
        <taxon>Gunneridae</taxon>
        <taxon>Pentapetalae</taxon>
        <taxon>asterids</taxon>
        <taxon>lamiids</taxon>
        <taxon>Lamiales</taxon>
        <taxon>Oleaceae</taxon>
        <taxon>Oleeae</taxon>
        <taxon>Olea</taxon>
    </lineage>
</organism>
<dbReference type="Pfam" id="PF03175">
    <property type="entry name" value="DNA_pol_B_2"/>
    <property type="match status" value="1"/>
</dbReference>
<dbReference type="InterPro" id="IPR023211">
    <property type="entry name" value="DNA_pol_palm_dom_sf"/>
</dbReference>
<gene>
    <name evidence="10" type="ORF">OLEA9_A043937</name>
</gene>
<dbReference type="Gramene" id="OE9A043937T1">
    <property type="protein sequence ID" value="OE9A043937C1"/>
    <property type="gene ID" value="OE9A043937"/>
</dbReference>
<dbReference type="PANTHER" id="PTHR33568:SF3">
    <property type="entry name" value="DNA-DIRECTED DNA POLYMERASE"/>
    <property type="match status" value="1"/>
</dbReference>
<keyword evidence="3" id="KW-0808">Transferase</keyword>
<reference evidence="10 11" key="1">
    <citation type="submission" date="2019-12" db="EMBL/GenBank/DDBJ databases">
        <authorList>
            <person name="Alioto T."/>
            <person name="Alioto T."/>
            <person name="Gomez Garrido J."/>
        </authorList>
    </citation>
    <scope>NUCLEOTIDE SEQUENCE [LARGE SCALE GENOMIC DNA]</scope>
</reference>
<comment type="catalytic activity">
    <reaction evidence="8">
        <text>DNA(n) + a 2'-deoxyribonucleoside 5'-triphosphate = DNA(n+1) + diphosphate</text>
        <dbReference type="Rhea" id="RHEA:22508"/>
        <dbReference type="Rhea" id="RHEA-COMP:17339"/>
        <dbReference type="Rhea" id="RHEA-COMP:17340"/>
        <dbReference type="ChEBI" id="CHEBI:33019"/>
        <dbReference type="ChEBI" id="CHEBI:61560"/>
        <dbReference type="ChEBI" id="CHEBI:173112"/>
        <dbReference type="EC" id="2.7.7.7"/>
    </reaction>
</comment>
<sequence>MRNHRLYELAIYLGKKMLFHFRDSLNLLPGKLDTLAKSLSPGLRVKGSIPYDEVTLSNLVSMRKRLLDYIKQDILLFGGVMQKAQEIYWKLYTVDIESKITLSSLALNIFRMKYYDASNWPIHIPNKNEDTFIRCTYYGGHTDTYKPYGEDLYYYNVNSLYPFVMKDFPMLGGALVWQGNLEGKDLDSVFSFIKAYVIFCDENRYKHLIRHSELIFDDLLGENNYIVAYHSNTRIDSNYWNPPKNSTVQLAVVITAVARIYMYPYISREDCYYMDTDSVVLGQLLPEELICSCLSKELQYVHNIGYWIIPLLGYLFEKKNNSPFESFVFDTFERRQEAKRAGKFKLENNIKRGIFLARKSYSLLTQEDDGIIKHKGRVKSLVDKEWFESQYVDMSRTKLTSVESNFIIDWERLNVSKKETLVNLGIRIGNKRKLMYDNNLWVDTVPLDVTNFPGQENRI</sequence>
<keyword evidence="4" id="KW-0548">Nucleotidyltransferase</keyword>
<dbReference type="InterPro" id="IPR012337">
    <property type="entry name" value="RNaseH-like_sf"/>
</dbReference>
<name>A0A8S0PL75_OLEEU</name>
<feature type="domain" description="DNA-directed DNA polymerase family B mitochondria/virus" evidence="9">
    <location>
        <begin position="61"/>
        <end position="201"/>
    </location>
</feature>
<dbReference type="AlphaFoldDB" id="A0A8S0PL75"/>
<evidence type="ECO:0000313" key="11">
    <source>
        <dbReference type="Proteomes" id="UP000594638"/>
    </source>
</evidence>
<dbReference type="GO" id="GO:0006260">
    <property type="term" value="P:DNA replication"/>
    <property type="evidence" value="ECO:0007669"/>
    <property type="project" value="UniProtKB-KW"/>
</dbReference>
<protein>
    <recommendedName>
        <fullName evidence="2">DNA-directed DNA polymerase</fullName>
        <ecNumber evidence="2">2.7.7.7</ecNumber>
    </recommendedName>
</protein>
<evidence type="ECO:0000256" key="3">
    <source>
        <dbReference type="ARBA" id="ARBA00022679"/>
    </source>
</evidence>
<dbReference type="PANTHER" id="PTHR33568">
    <property type="entry name" value="DNA POLYMERASE"/>
    <property type="match status" value="1"/>
</dbReference>
<dbReference type="EC" id="2.7.7.7" evidence="2"/>
<evidence type="ECO:0000256" key="6">
    <source>
        <dbReference type="ARBA" id="ARBA00022932"/>
    </source>
</evidence>
<evidence type="ECO:0000256" key="1">
    <source>
        <dbReference type="ARBA" id="ARBA00005755"/>
    </source>
</evidence>
<accession>A0A8S0PL75</accession>
<dbReference type="EMBL" id="CACTIH010000103">
    <property type="protein sequence ID" value="CAA2953965.1"/>
    <property type="molecule type" value="Genomic_DNA"/>
</dbReference>
<keyword evidence="6" id="KW-0239">DNA-directed DNA polymerase</keyword>
<keyword evidence="11" id="KW-1185">Reference proteome</keyword>
<comment type="caution">
    <text evidence="10">The sequence shown here is derived from an EMBL/GenBank/DDBJ whole genome shotgun (WGS) entry which is preliminary data.</text>
</comment>
<dbReference type="Gene3D" id="3.30.420.10">
    <property type="entry name" value="Ribonuclease H-like superfamily/Ribonuclease H"/>
    <property type="match status" value="1"/>
</dbReference>
<dbReference type="InterPro" id="IPR036397">
    <property type="entry name" value="RNaseH_sf"/>
</dbReference>
<dbReference type="SUPFAM" id="SSF53098">
    <property type="entry name" value="Ribonuclease H-like"/>
    <property type="match status" value="1"/>
</dbReference>